<dbReference type="EMBL" id="JAFNEN010000483">
    <property type="protein sequence ID" value="KAG8182054.1"/>
    <property type="molecule type" value="Genomic_DNA"/>
</dbReference>
<proteinExistence type="predicted"/>
<sequence>MECQGTTRGHGGQMGTMEQRQENADRFPMWVVRNRMKIGMETLAAHELSPSYLMSHDDDIILLLSHQVEEDPFHGQCVCFRDVAGARRCCIWYLLRKMNLQSEFRDKSC</sequence>
<protein>
    <submittedName>
        <fullName evidence="2">Uncharacterized protein</fullName>
    </submittedName>
</protein>
<reference evidence="2 3" key="1">
    <citation type="journal article" date="2022" name="Nat. Ecol. Evol.">
        <title>A masculinizing supergene underlies an exaggerated male reproductive morph in a spider.</title>
        <authorList>
            <person name="Hendrickx F."/>
            <person name="De Corte Z."/>
            <person name="Sonet G."/>
            <person name="Van Belleghem S.M."/>
            <person name="Kostlbacher S."/>
            <person name="Vangestel C."/>
        </authorList>
    </citation>
    <scope>NUCLEOTIDE SEQUENCE [LARGE SCALE GENOMIC DNA]</scope>
    <source>
        <strain evidence="2">W744_W776</strain>
    </source>
</reference>
<evidence type="ECO:0000256" key="1">
    <source>
        <dbReference type="SAM" id="MobiDB-lite"/>
    </source>
</evidence>
<feature type="region of interest" description="Disordered" evidence="1">
    <location>
        <begin position="1"/>
        <end position="22"/>
    </location>
</feature>
<accession>A0AAV6UDH5</accession>
<evidence type="ECO:0000313" key="2">
    <source>
        <dbReference type="EMBL" id="KAG8182054.1"/>
    </source>
</evidence>
<dbReference type="Proteomes" id="UP000827092">
    <property type="component" value="Unassembled WGS sequence"/>
</dbReference>
<comment type="caution">
    <text evidence="2">The sequence shown here is derived from an EMBL/GenBank/DDBJ whole genome shotgun (WGS) entry which is preliminary data.</text>
</comment>
<dbReference type="AlphaFoldDB" id="A0AAV6UDH5"/>
<keyword evidence="3" id="KW-1185">Reference proteome</keyword>
<evidence type="ECO:0000313" key="3">
    <source>
        <dbReference type="Proteomes" id="UP000827092"/>
    </source>
</evidence>
<organism evidence="2 3">
    <name type="scientific">Oedothorax gibbosus</name>
    <dbReference type="NCBI Taxonomy" id="931172"/>
    <lineage>
        <taxon>Eukaryota</taxon>
        <taxon>Metazoa</taxon>
        <taxon>Ecdysozoa</taxon>
        <taxon>Arthropoda</taxon>
        <taxon>Chelicerata</taxon>
        <taxon>Arachnida</taxon>
        <taxon>Araneae</taxon>
        <taxon>Araneomorphae</taxon>
        <taxon>Entelegynae</taxon>
        <taxon>Araneoidea</taxon>
        <taxon>Linyphiidae</taxon>
        <taxon>Erigoninae</taxon>
        <taxon>Oedothorax</taxon>
    </lineage>
</organism>
<gene>
    <name evidence="2" type="ORF">JTE90_013984</name>
</gene>
<name>A0AAV6UDH5_9ARAC</name>